<feature type="compositionally biased region" description="Basic and acidic residues" evidence="2">
    <location>
        <begin position="66"/>
        <end position="77"/>
    </location>
</feature>
<reference evidence="3" key="1">
    <citation type="submission" date="2021-02" db="EMBL/GenBank/DDBJ databases">
        <authorList>
            <person name="Dougan E. K."/>
            <person name="Rhodes N."/>
            <person name="Thang M."/>
            <person name="Chan C."/>
        </authorList>
    </citation>
    <scope>NUCLEOTIDE SEQUENCE</scope>
</reference>
<feature type="region of interest" description="Disordered" evidence="2">
    <location>
        <begin position="46"/>
        <end position="83"/>
    </location>
</feature>
<protein>
    <submittedName>
        <fullName evidence="3">Uncharacterized protein</fullName>
    </submittedName>
</protein>
<dbReference type="AlphaFoldDB" id="A0A813FZM6"/>
<sequence>MLLTPRGVGAQRGWWLGEGDGPAILPSHPPITPIEQCGSRISSFCSEESEVLPSPDAPAPDALPVSHDEERRPEGSQERLSGSAAGESFAALLALFEQLRAQDSQAAVAKILCLEAKLEAMERRQISVCERQLSDLSTVVHDTSEEVRESCTSDGLQESQLWHGTDLDAQMEQLMRRMKAKREYFIGDDDDAASAEVYMSRQETVDLITPWEFFRLRTSSGDPEPRESRTPLQSPSREVERFQLSPNKRSLVSPQRILVENLQADFERLQAQIDEHQAQLEMLTISCQFSSDAQEASSCVTETVELEDEVRALRDCIEKCIAASEEAVSSLGPRMLNIAARSQESGMPVPAPSSVQRPIPRHKLNSVDELDTCALSPTTAVDQAQGGTQHQHEVPDASLVQQATSSDSLKLHDHPLEDYEKATWSDADGGVQHEDLKVCKEAVKLAVREAPPSCKVFPATLQSRPELGCFEGFSHMVESWLKQTR</sequence>
<feature type="coiled-coil region" evidence="1">
    <location>
        <begin position="259"/>
        <end position="286"/>
    </location>
</feature>
<gene>
    <name evidence="3" type="ORF">PGLA1383_LOCUS35445</name>
</gene>
<comment type="caution">
    <text evidence="3">The sequence shown here is derived from an EMBL/GenBank/DDBJ whole genome shotgun (WGS) entry which is preliminary data.</text>
</comment>
<evidence type="ECO:0000313" key="4">
    <source>
        <dbReference type="Proteomes" id="UP000654075"/>
    </source>
</evidence>
<dbReference type="EMBL" id="CAJNNV010026283">
    <property type="protein sequence ID" value="CAE8617788.1"/>
    <property type="molecule type" value="Genomic_DNA"/>
</dbReference>
<evidence type="ECO:0000256" key="2">
    <source>
        <dbReference type="SAM" id="MobiDB-lite"/>
    </source>
</evidence>
<evidence type="ECO:0000313" key="3">
    <source>
        <dbReference type="EMBL" id="CAE8617788.1"/>
    </source>
</evidence>
<evidence type="ECO:0000256" key="1">
    <source>
        <dbReference type="SAM" id="Coils"/>
    </source>
</evidence>
<feature type="region of interest" description="Disordered" evidence="2">
    <location>
        <begin position="218"/>
        <end position="239"/>
    </location>
</feature>
<keyword evidence="4" id="KW-1185">Reference proteome</keyword>
<accession>A0A813FZM6</accession>
<organism evidence="3 4">
    <name type="scientific">Polarella glacialis</name>
    <name type="common">Dinoflagellate</name>
    <dbReference type="NCBI Taxonomy" id="89957"/>
    <lineage>
        <taxon>Eukaryota</taxon>
        <taxon>Sar</taxon>
        <taxon>Alveolata</taxon>
        <taxon>Dinophyceae</taxon>
        <taxon>Suessiales</taxon>
        <taxon>Suessiaceae</taxon>
        <taxon>Polarella</taxon>
    </lineage>
</organism>
<dbReference type="Proteomes" id="UP000654075">
    <property type="component" value="Unassembled WGS sequence"/>
</dbReference>
<proteinExistence type="predicted"/>
<keyword evidence="1" id="KW-0175">Coiled coil</keyword>
<name>A0A813FZM6_POLGL</name>
<feature type="compositionally biased region" description="Low complexity" evidence="2">
    <location>
        <begin position="51"/>
        <end position="65"/>
    </location>
</feature>